<accession>A0A016QKF4</accession>
<dbReference type="InterPro" id="IPR019897">
    <property type="entry name" value="RidA_CS"/>
</dbReference>
<proteinExistence type="inferred from homology"/>
<dbReference type="InterPro" id="IPR006056">
    <property type="entry name" value="RidA"/>
</dbReference>
<dbReference type="EMBL" id="JHAC01000082">
    <property type="protein sequence ID" value="EYB66523.1"/>
    <property type="molecule type" value="Genomic_DNA"/>
</dbReference>
<dbReference type="Gene3D" id="3.30.1330.40">
    <property type="entry name" value="RutC-like"/>
    <property type="match status" value="1"/>
</dbReference>
<organism evidence="2 3">
    <name type="scientific">Deinococcus phoenicis</name>
    <dbReference type="NCBI Taxonomy" id="1476583"/>
    <lineage>
        <taxon>Bacteria</taxon>
        <taxon>Thermotogati</taxon>
        <taxon>Deinococcota</taxon>
        <taxon>Deinococci</taxon>
        <taxon>Deinococcales</taxon>
        <taxon>Deinococcaceae</taxon>
        <taxon>Deinococcus</taxon>
    </lineage>
</organism>
<reference evidence="2 3" key="1">
    <citation type="submission" date="2014-03" db="EMBL/GenBank/DDBJ databases">
        <title>Draft genome sequence of Deinococcus phoenicis 1P10ME.</title>
        <authorList>
            <person name="Stepanov V.G."/>
            <person name="Vaishampayan P."/>
            <person name="Venkateswaran K."/>
            <person name="Fox G.E."/>
        </authorList>
    </citation>
    <scope>NUCLEOTIDE SEQUENCE [LARGE SCALE GENOMIC DNA]</scope>
    <source>
        <strain evidence="2 3">1P10ME</strain>
    </source>
</reference>
<dbReference type="eggNOG" id="COG0251">
    <property type="taxonomic scope" value="Bacteria"/>
</dbReference>
<dbReference type="PANTHER" id="PTHR11803:SF39">
    <property type="entry name" value="2-IMINOBUTANOATE_2-IMINOPROPANOATE DEAMINASE"/>
    <property type="match status" value="1"/>
</dbReference>
<dbReference type="STRING" id="1476583.DEIPH_ctg103orf0053"/>
<dbReference type="PANTHER" id="PTHR11803">
    <property type="entry name" value="2-IMINOBUTANOATE/2-IMINOPROPANOATE DEAMINASE RIDA"/>
    <property type="match status" value="1"/>
</dbReference>
<sequence>MEGMKDIVETPAAPAAIGPYSQATSFGNLVITSGQIPLRPDGSLVEEDIAAQTRQVLDNIKAVLAAAGTDLGRVVKTTVFLADMNEFAAMNAVYAEYFQPPYPARSTVQVARLPRDVRVEIEVIAERH</sequence>
<comment type="similarity">
    <text evidence="1">Belongs to the RutC family.</text>
</comment>
<dbReference type="InterPro" id="IPR006175">
    <property type="entry name" value="YjgF/YER057c/UK114"/>
</dbReference>
<dbReference type="SUPFAM" id="SSF55298">
    <property type="entry name" value="YjgF-like"/>
    <property type="match status" value="1"/>
</dbReference>
<gene>
    <name evidence="2" type="ORF">DEIPH_ctg103orf0053</name>
</gene>
<evidence type="ECO:0000256" key="1">
    <source>
        <dbReference type="ARBA" id="ARBA00010552"/>
    </source>
</evidence>
<keyword evidence="3" id="KW-1185">Reference proteome</keyword>
<dbReference type="GO" id="GO:0019239">
    <property type="term" value="F:deaminase activity"/>
    <property type="evidence" value="ECO:0007669"/>
    <property type="project" value="TreeGrafter"/>
</dbReference>
<name>A0A016QKF4_9DEIO</name>
<dbReference type="AlphaFoldDB" id="A0A016QKF4"/>
<dbReference type="CDD" id="cd00448">
    <property type="entry name" value="YjgF_YER057c_UK114_family"/>
    <property type="match status" value="1"/>
</dbReference>
<dbReference type="FunFam" id="3.30.1330.40:FF:000001">
    <property type="entry name" value="L-PSP family endoribonuclease"/>
    <property type="match status" value="1"/>
</dbReference>
<comment type="caution">
    <text evidence="2">The sequence shown here is derived from an EMBL/GenBank/DDBJ whole genome shotgun (WGS) entry which is preliminary data.</text>
</comment>
<protein>
    <submittedName>
        <fullName evidence="2">Uncharacterized protein</fullName>
    </submittedName>
</protein>
<dbReference type="PATRIC" id="fig|1476583.3.peg.3471"/>
<dbReference type="GO" id="GO:0005829">
    <property type="term" value="C:cytosol"/>
    <property type="evidence" value="ECO:0007669"/>
    <property type="project" value="TreeGrafter"/>
</dbReference>
<dbReference type="NCBIfam" id="TIGR00004">
    <property type="entry name" value="Rid family detoxifying hydrolase"/>
    <property type="match status" value="1"/>
</dbReference>
<dbReference type="InterPro" id="IPR035959">
    <property type="entry name" value="RutC-like_sf"/>
</dbReference>
<evidence type="ECO:0000313" key="3">
    <source>
        <dbReference type="Proteomes" id="UP000020492"/>
    </source>
</evidence>
<evidence type="ECO:0000313" key="2">
    <source>
        <dbReference type="EMBL" id="EYB66523.1"/>
    </source>
</evidence>
<dbReference type="Proteomes" id="UP000020492">
    <property type="component" value="Unassembled WGS sequence"/>
</dbReference>
<dbReference type="Pfam" id="PF01042">
    <property type="entry name" value="Ribonuc_L-PSP"/>
    <property type="match status" value="1"/>
</dbReference>
<dbReference type="PROSITE" id="PS01094">
    <property type="entry name" value="UPF0076"/>
    <property type="match status" value="1"/>
</dbReference>